<sequence>MEKIFTGLNNWGALYHSLRRLLLLDSLDRLGGDYEYSTRDLNSNIEVLDNETIFDSRKFRGMGVTGEFKEEQFLTLLSYVAEQESKKISIRQAEGIPVAKNNGLRFGRRKNELIMTSFK</sequence>
<dbReference type="GO" id="GO:0000150">
    <property type="term" value="F:DNA strand exchange activity"/>
    <property type="evidence" value="ECO:0007669"/>
    <property type="project" value="InterPro"/>
</dbReference>
<dbReference type="AlphaFoldDB" id="A0A9X8ZDY7"/>
<organism evidence="1 2">
    <name type="scientific">Peribacillus simplex</name>
    <dbReference type="NCBI Taxonomy" id="1478"/>
    <lineage>
        <taxon>Bacteria</taxon>
        <taxon>Bacillati</taxon>
        <taxon>Bacillota</taxon>
        <taxon>Bacilli</taxon>
        <taxon>Bacillales</taxon>
        <taxon>Bacillaceae</taxon>
        <taxon>Peribacillus</taxon>
    </lineage>
</organism>
<gene>
    <name evidence="1" type="ORF">FC678_20685</name>
</gene>
<dbReference type="Proteomes" id="UP000309170">
    <property type="component" value="Unassembled WGS sequence"/>
</dbReference>
<evidence type="ECO:0000313" key="2">
    <source>
        <dbReference type="Proteomes" id="UP000309170"/>
    </source>
</evidence>
<dbReference type="InterPro" id="IPR036162">
    <property type="entry name" value="Resolvase-like_N_sf"/>
</dbReference>
<name>A0A9X8ZDY7_9BACI</name>
<dbReference type="GO" id="GO:0003677">
    <property type="term" value="F:DNA binding"/>
    <property type="evidence" value="ECO:0007669"/>
    <property type="project" value="InterPro"/>
</dbReference>
<dbReference type="Gene3D" id="3.40.50.1390">
    <property type="entry name" value="Resolvase, N-terminal catalytic domain"/>
    <property type="match status" value="1"/>
</dbReference>
<dbReference type="SUPFAM" id="SSF53041">
    <property type="entry name" value="Resolvase-like"/>
    <property type="match status" value="1"/>
</dbReference>
<evidence type="ECO:0000313" key="1">
    <source>
        <dbReference type="EMBL" id="TKH08293.1"/>
    </source>
</evidence>
<dbReference type="RefSeq" id="WP_137024299.1">
    <property type="nucleotide sequence ID" value="NZ_SZNT01000389.1"/>
</dbReference>
<accession>A0A9X8ZDY7</accession>
<dbReference type="EMBL" id="SZNT01000389">
    <property type="protein sequence ID" value="TKH08293.1"/>
    <property type="molecule type" value="Genomic_DNA"/>
</dbReference>
<reference evidence="1 2" key="1">
    <citation type="journal article" date="2019" name="Environ. Microbiol.">
        <title>An active ?-lactamase is a part of an orchestrated cell wall stress resistance network of Bacillus subtilis and related rhizosphere species.</title>
        <authorList>
            <person name="Bucher T."/>
            <person name="Keren-Paz A."/>
            <person name="Hausser J."/>
            <person name="Olender T."/>
            <person name="Cytryn E."/>
            <person name="Kolodkin-Gal I."/>
        </authorList>
    </citation>
    <scope>NUCLEOTIDE SEQUENCE [LARGE SCALE GENOMIC DNA]</scope>
    <source>
        <strain evidence="1 2">I4</strain>
    </source>
</reference>
<comment type="caution">
    <text evidence="1">The sequence shown here is derived from an EMBL/GenBank/DDBJ whole genome shotgun (WGS) entry which is preliminary data.</text>
</comment>
<protein>
    <submittedName>
        <fullName evidence="1">Uncharacterized protein</fullName>
    </submittedName>
</protein>
<proteinExistence type="predicted"/>